<keyword evidence="3" id="KW-1185">Reference proteome</keyword>
<comment type="caution">
    <text evidence="2">The sequence shown here is derived from an EMBL/GenBank/DDBJ whole genome shotgun (WGS) entry which is preliminary data.</text>
</comment>
<dbReference type="EMBL" id="JAFFZN010000006">
    <property type="protein sequence ID" value="MBO8185661.1"/>
    <property type="molecule type" value="Genomic_DNA"/>
</dbReference>
<protein>
    <submittedName>
        <fullName evidence="2">Uncharacterized protein</fullName>
    </submittedName>
</protein>
<organism evidence="2 3">
    <name type="scientific">Streptomyces spirodelae</name>
    <dbReference type="NCBI Taxonomy" id="2812904"/>
    <lineage>
        <taxon>Bacteria</taxon>
        <taxon>Bacillati</taxon>
        <taxon>Actinomycetota</taxon>
        <taxon>Actinomycetes</taxon>
        <taxon>Kitasatosporales</taxon>
        <taxon>Streptomycetaceae</taxon>
        <taxon>Streptomyces</taxon>
    </lineage>
</organism>
<gene>
    <name evidence="2" type="ORF">JW592_09320</name>
</gene>
<evidence type="ECO:0000256" key="1">
    <source>
        <dbReference type="SAM" id="MobiDB-lite"/>
    </source>
</evidence>
<feature type="region of interest" description="Disordered" evidence="1">
    <location>
        <begin position="72"/>
        <end position="93"/>
    </location>
</feature>
<name>A0ABS3WS15_9ACTN</name>
<evidence type="ECO:0000313" key="2">
    <source>
        <dbReference type="EMBL" id="MBO8185661.1"/>
    </source>
</evidence>
<sequence length="165" mass="18066">MVTGEPRRAFSGNQFGDSFLLFVHYEVPLWVPEVGGAIDADNEAHDLILSVFGGMSKGDRNRQWIAGTQARRKQAEGELRVTTPQPQPQPGTPLSRHEIAALLRAAGNLTTAIHQADPTHKAELYKKLGIRLRYDPGQQKVLVESHLDQDLGGSRGVPVRVGRGT</sequence>
<evidence type="ECO:0000313" key="3">
    <source>
        <dbReference type="Proteomes" id="UP001518976"/>
    </source>
</evidence>
<accession>A0ABS3WS15</accession>
<reference evidence="2 3" key="1">
    <citation type="submission" date="2021-02" db="EMBL/GenBank/DDBJ databases">
        <title>Streptomyces spirodelae sp. nov., isolated from duckweed.</title>
        <authorList>
            <person name="Saimee Y."/>
            <person name="Duangmal K."/>
        </authorList>
    </citation>
    <scope>NUCLEOTIDE SEQUENCE [LARGE SCALE GENOMIC DNA]</scope>
    <source>
        <strain evidence="2 3">DW4-2</strain>
    </source>
</reference>
<dbReference type="Proteomes" id="UP001518976">
    <property type="component" value="Unassembled WGS sequence"/>
</dbReference>
<dbReference type="RefSeq" id="WP_209264471.1">
    <property type="nucleotide sequence ID" value="NZ_JAFFZN010000006.1"/>
</dbReference>
<proteinExistence type="predicted"/>